<sequence>MAIEAVVVTAFREKIAAHLAGKGTLKPIRFMAFGVGGHDSDGNPIMPAEGQTALKDERLRKELSVITQEDTLSVTGTGVIEKAEMVDMALSEAGLLDADGELVAVKNFAPKIKEADERYECSMLVRF</sequence>
<reference evidence="2" key="1">
    <citation type="journal article" date="2021" name="Proc. Natl. Acad. Sci. U.S.A.">
        <title>A Catalog of Tens of Thousands of Viruses from Human Metagenomes Reveals Hidden Associations with Chronic Diseases.</title>
        <authorList>
            <person name="Tisza M.J."/>
            <person name="Buck C.B."/>
        </authorList>
    </citation>
    <scope>NUCLEOTIDE SEQUENCE</scope>
    <source>
        <strain evidence="2">CtZhz2</strain>
    </source>
</reference>
<dbReference type="EMBL" id="BK016038">
    <property type="protein sequence ID" value="DAF90841.1"/>
    <property type="molecule type" value="Genomic_DNA"/>
</dbReference>
<protein>
    <submittedName>
        <fullName evidence="2">Tail-collar fiber protein</fullName>
    </submittedName>
</protein>
<dbReference type="InterPro" id="IPR022225">
    <property type="entry name" value="Phage_tail_fibre_N"/>
</dbReference>
<feature type="domain" description="Phage tail fibre protein N-terminal" evidence="1">
    <location>
        <begin position="4"/>
        <end position="115"/>
    </location>
</feature>
<evidence type="ECO:0000313" key="2">
    <source>
        <dbReference type="EMBL" id="DAF90841.1"/>
    </source>
</evidence>
<dbReference type="Pfam" id="PF12571">
    <property type="entry name" value="Phage_tail_fib"/>
    <property type="match status" value="1"/>
</dbReference>
<accession>A0A8S5U8M9</accession>
<evidence type="ECO:0000259" key="1">
    <source>
        <dbReference type="Pfam" id="PF12571"/>
    </source>
</evidence>
<name>A0A8S5U8M9_9CAUD</name>
<organism evidence="2">
    <name type="scientific">Myoviridae sp. ctZhz2</name>
    <dbReference type="NCBI Taxonomy" id="2825129"/>
    <lineage>
        <taxon>Viruses</taxon>
        <taxon>Duplodnaviria</taxon>
        <taxon>Heunggongvirae</taxon>
        <taxon>Uroviricota</taxon>
        <taxon>Caudoviricetes</taxon>
    </lineage>
</organism>
<proteinExistence type="predicted"/>